<reference evidence="1 2" key="1">
    <citation type="submission" date="2023-07" db="EMBL/GenBank/DDBJ databases">
        <title>Genomic Encyclopedia of Type Strains, Phase IV (KMG-IV): sequencing the most valuable type-strain genomes for metagenomic binning, comparative biology and taxonomic classification.</title>
        <authorList>
            <person name="Goeker M."/>
        </authorList>
    </citation>
    <scope>NUCLEOTIDE SEQUENCE [LARGE SCALE GENOMIC DNA]</scope>
    <source>
        <strain evidence="1 2">DSM 1111</strain>
    </source>
</reference>
<dbReference type="Proteomes" id="UP001238496">
    <property type="component" value="Unassembled WGS sequence"/>
</dbReference>
<sequence>MSELDISEQEAEYLLQLPKIAETTEPVELPDLGGRTDIPLVSDDGREEFVVSFTRSSISLTKRNHHLRARKVIGLARLDLDGPPHRNPDGQEIGPRHLHIYREGYRLKFAIEVPLDKFGDLDNALRTLEDFLTYCGVKKLPEFSRGLFSK</sequence>
<proteinExistence type="predicted"/>
<dbReference type="RefSeq" id="WP_307368351.1">
    <property type="nucleotide sequence ID" value="NZ_JAUSUW010000001.1"/>
</dbReference>
<comment type="caution">
    <text evidence="1">The sequence shown here is derived from an EMBL/GenBank/DDBJ whole genome shotgun (WGS) entry which is preliminary data.</text>
</comment>
<dbReference type="EMBL" id="JAUSUW010000001">
    <property type="protein sequence ID" value="MDQ0419244.1"/>
    <property type="molecule type" value="Genomic_DNA"/>
</dbReference>
<keyword evidence="2" id="KW-1185">Reference proteome</keyword>
<evidence type="ECO:0000313" key="2">
    <source>
        <dbReference type="Proteomes" id="UP001238496"/>
    </source>
</evidence>
<evidence type="ECO:0000313" key="1">
    <source>
        <dbReference type="EMBL" id="MDQ0419244.1"/>
    </source>
</evidence>
<name>A0ABU0G2R6_9HYPH</name>
<organism evidence="1 2">
    <name type="scientific">Peteryoungia aggregata LMG 23059</name>
    <dbReference type="NCBI Taxonomy" id="1368425"/>
    <lineage>
        <taxon>Bacteria</taxon>
        <taxon>Pseudomonadati</taxon>
        <taxon>Pseudomonadota</taxon>
        <taxon>Alphaproteobacteria</taxon>
        <taxon>Hyphomicrobiales</taxon>
        <taxon>Rhizobiaceae</taxon>
        <taxon>Peteryoungia</taxon>
    </lineage>
</organism>
<gene>
    <name evidence="1" type="ORF">J2045_000254</name>
</gene>
<dbReference type="InterPro" id="IPR053916">
    <property type="entry name" value="DUF6978"/>
</dbReference>
<accession>A0ABU0G2R6</accession>
<protein>
    <submittedName>
        <fullName evidence="1">Uncharacterized protein</fullName>
    </submittedName>
</protein>
<dbReference type="Pfam" id="PF22398">
    <property type="entry name" value="DUF6978"/>
    <property type="match status" value="1"/>
</dbReference>